<dbReference type="GO" id="GO:0005524">
    <property type="term" value="F:ATP binding"/>
    <property type="evidence" value="ECO:0007669"/>
    <property type="project" value="UniProtKB-KW"/>
</dbReference>
<feature type="domain" description="Helicase ATP-binding" evidence="7">
    <location>
        <begin position="285"/>
        <end position="620"/>
    </location>
</feature>
<organism evidence="8 9">
    <name type="scientific">Perkinsus chesapeaki</name>
    <name type="common">Clam parasite</name>
    <name type="synonym">Perkinsus andrewsi</name>
    <dbReference type="NCBI Taxonomy" id="330153"/>
    <lineage>
        <taxon>Eukaryota</taxon>
        <taxon>Sar</taxon>
        <taxon>Alveolata</taxon>
        <taxon>Perkinsozoa</taxon>
        <taxon>Perkinsea</taxon>
        <taxon>Perkinsida</taxon>
        <taxon>Perkinsidae</taxon>
        <taxon>Perkinsus</taxon>
    </lineage>
</organism>
<dbReference type="InterPro" id="IPR014001">
    <property type="entry name" value="Helicase_ATP-bd"/>
</dbReference>
<dbReference type="Gene3D" id="3.40.50.300">
    <property type="entry name" value="P-loop containing nucleotide triphosphate hydrolases"/>
    <property type="match status" value="3"/>
</dbReference>
<accession>A0A7J6N2Q0</accession>
<proteinExistence type="predicted"/>
<evidence type="ECO:0000313" key="8">
    <source>
        <dbReference type="EMBL" id="KAF4678182.1"/>
    </source>
</evidence>
<keyword evidence="1" id="KW-0547">Nucleotide-binding</keyword>
<dbReference type="Pfam" id="PF13087">
    <property type="entry name" value="AAA_12"/>
    <property type="match status" value="1"/>
</dbReference>
<evidence type="ECO:0000259" key="7">
    <source>
        <dbReference type="SMART" id="SM00487"/>
    </source>
</evidence>
<dbReference type="PANTHER" id="PTHR10887">
    <property type="entry name" value="DNA2/NAM7 HELICASE FAMILY"/>
    <property type="match status" value="1"/>
</dbReference>
<keyword evidence="4" id="KW-0067">ATP-binding</keyword>
<feature type="region of interest" description="Disordered" evidence="6">
    <location>
        <begin position="922"/>
        <end position="960"/>
    </location>
</feature>
<dbReference type="InterPro" id="IPR041679">
    <property type="entry name" value="DNA2/NAM7-like_C"/>
</dbReference>
<gene>
    <name evidence="8" type="ORF">FOL47_003244</name>
</gene>
<dbReference type="InterPro" id="IPR045055">
    <property type="entry name" value="DNA2/NAM7-like"/>
</dbReference>
<feature type="region of interest" description="Disordered" evidence="6">
    <location>
        <begin position="332"/>
        <end position="369"/>
    </location>
</feature>
<dbReference type="Proteomes" id="UP000591131">
    <property type="component" value="Unassembled WGS sequence"/>
</dbReference>
<feature type="compositionally biased region" description="Acidic residues" evidence="6">
    <location>
        <begin position="332"/>
        <end position="342"/>
    </location>
</feature>
<name>A0A7J6N2Q0_PERCH</name>
<keyword evidence="3" id="KW-0347">Helicase</keyword>
<dbReference type="PANTHER" id="PTHR10887:SF538">
    <property type="entry name" value="HELICASE MAGATAMA 3-RELATED"/>
    <property type="match status" value="1"/>
</dbReference>
<keyword evidence="2" id="KW-0378">Hydrolase</keyword>
<dbReference type="GO" id="GO:0003678">
    <property type="term" value="F:DNA helicase activity"/>
    <property type="evidence" value="ECO:0007669"/>
    <property type="project" value="UniProtKB-EC"/>
</dbReference>
<evidence type="ECO:0000256" key="1">
    <source>
        <dbReference type="ARBA" id="ARBA00022741"/>
    </source>
</evidence>
<evidence type="ECO:0000256" key="5">
    <source>
        <dbReference type="ARBA" id="ARBA00048432"/>
    </source>
</evidence>
<feature type="region of interest" description="Disordered" evidence="6">
    <location>
        <begin position="1"/>
        <end position="20"/>
    </location>
</feature>
<dbReference type="CDD" id="cd18042">
    <property type="entry name" value="DEXXQc_SETX"/>
    <property type="match status" value="1"/>
</dbReference>
<dbReference type="FunFam" id="3.40.50.300:FF:000326">
    <property type="entry name" value="P-loop containing nucleoside triphosphate hydrolase"/>
    <property type="match status" value="1"/>
</dbReference>
<dbReference type="SUPFAM" id="SSF52540">
    <property type="entry name" value="P-loop containing nucleoside triphosphate hydrolases"/>
    <property type="match status" value="1"/>
</dbReference>
<dbReference type="InterPro" id="IPR047187">
    <property type="entry name" value="SF1_C_Upf1"/>
</dbReference>
<keyword evidence="9" id="KW-1185">Reference proteome</keyword>
<dbReference type="GO" id="GO:0005694">
    <property type="term" value="C:chromosome"/>
    <property type="evidence" value="ECO:0007669"/>
    <property type="project" value="UniProtKB-ARBA"/>
</dbReference>
<dbReference type="SMART" id="SM00487">
    <property type="entry name" value="DEXDc"/>
    <property type="match status" value="1"/>
</dbReference>
<comment type="catalytic activity">
    <reaction evidence="5">
        <text>ATP + H2O = ADP + phosphate + H(+)</text>
        <dbReference type="Rhea" id="RHEA:13065"/>
        <dbReference type="ChEBI" id="CHEBI:15377"/>
        <dbReference type="ChEBI" id="CHEBI:15378"/>
        <dbReference type="ChEBI" id="CHEBI:30616"/>
        <dbReference type="ChEBI" id="CHEBI:43474"/>
        <dbReference type="ChEBI" id="CHEBI:456216"/>
        <dbReference type="EC" id="3.6.4.12"/>
    </reaction>
    <physiologicalReaction direction="left-to-right" evidence="5">
        <dbReference type="Rhea" id="RHEA:13066"/>
    </physiologicalReaction>
</comment>
<evidence type="ECO:0000256" key="4">
    <source>
        <dbReference type="ARBA" id="ARBA00022840"/>
    </source>
</evidence>
<evidence type="ECO:0000256" key="6">
    <source>
        <dbReference type="SAM" id="MobiDB-lite"/>
    </source>
</evidence>
<evidence type="ECO:0000313" key="9">
    <source>
        <dbReference type="Proteomes" id="UP000591131"/>
    </source>
</evidence>
<dbReference type="EMBL" id="JAAPAO010000002">
    <property type="protein sequence ID" value="KAF4678182.1"/>
    <property type="molecule type" value="Genomic_DNA"/>
</dbReference>
<reference evidence="8 9" key="1">
    <citation type="submission" date="2020-04" db="EMBL/GenBank/DDBJ databases">
        <title>Perkinsus chesapeaki whole genome sequence.</title>
        <authorList>
            <person name="Bogema D.R."/>
        </authorList>
    </citation>
    <scope>NUCLEOTIDE SEQUENCE [LARGE SCALE GENOMIC DNA]</scope>
    <source>
        <strain evidence="8">ATCC PRA-425</strain>
    </source>
</reference>
<dbReference type="Pfam" id="PF13086">
    <property type="entry name" value="AAA_11"/>
    <property type="match status" value="3"/>
</dbReference>
<dbReference type="GO" id="GO:0016787">
    <property type="term" value="F:hydrolase activity"/>
    <property type="evidence" value="ECO:0007669"/>
    <property type="project" value="UniProtKB-KW"/>
</dbReference>
<sequence>MAGAPTAVATVPARAPTAQAPSLTPLQQEILSWDFFKDVNDDRTQTELKKLHENEDELGFEHVPLRFDSFEEYTSVFYRLFLRETKSQLDRARHMERGETEKFSHLTFRIVNERTGFVRLELIRMSMASREQYGGSDLVLMSSVEDPLQETPTHALAYVENFMDGRLSLRLRLDLLCAHTTDKHMLEFRDRSKRIAAAIAGNSDWYITKITSMSTIHREYQAMQALKRSPLLKWVLNDIEVEEGQCEVSPRAEQPKKRRKKAEVVKPAPRKQRRLKMPQGLKTTIEAKYNDSQQHAIMEATKSEGLTLIQGPPGTGKTTTIVGILSAILNSDDAEEGDETDISEASTALPREIVDDGGELSSSDVEEDPKFEKRLAQRRKRNLEEIRKVEMKWAYKGYKSWMETAPKMLYPPQPNNPNDAYPEDHVMRLFKENTSTAKPKRKVLVCAPSNAAIDEIVRRVTSTGIYGRDGTLYTPYVVRLGPNLHPSLQQYSLESIMATRRKATSGGAATNKEDTYRHRVSILNEAVIVCATLSVSGGRDLLSYPGSFDTVVVDEASQGVEMGTLIPLQMGCQRMVLVGDPKQLPATVFSATAERFGYGKSLFQRLQQSDFQVNLLSTQFRMHPAIAEFPSKEFYDGGVKNADNIMELVGDHPWSHIPIFGPVSFFNVPGQEEKSYTSLTNEAEANFIIHIFKMLQVCWPKEPWREKLAVISPYAEQVRLIRQKFRQLYNMVESKICPVEVNTVDGFQGREKDCVIVSTVRADPDGTSVGFVRDVRRMNVSLTRGRTNLWVCGHQRMLSNNPHWKSFIVKQQKEKRLFNVTPGNIDGFLRRWMWAYFVRHKKQKEIMEYRPEAAEFLADENLKKGAAGSVAAADILQKSEGDAFKLSAAEMDELYQKSAIAAKAAAIEKDVGKDIEEVASLDSPLEGISPAPTSPAIDADMLAEEGGSKAHAKANTVPDD</sequence>
<dbReference type="InterPro" id="IPR041677">
    <property type="entry name" value="DNA2/NAM7_AAA_11"/>
</dbReference>
<protein>
    <recommendedName>
        <fullName evidence="7">Helicase ATP-binding domain-containing protein</fullName>
    </recommendedName>
</protein>
<dbReference type="AlphaFoldDB" id="A0A7J6N2Q0"/>
<evidence type="ECO:0000256" key="3">
    <source>
        <dbReference type="ARBA" id="ARBA00022806"/>
    </source>
</evidence>
<dbReference type="OrthoDB" id="6513042at2759"/>
<dbReference type="CDD" id="cd18808">
    <property type="entry name" value="SF1_C_Upf1"/>
    <property type="match status" value="1"/>
</dbReference>
<evidence type="ECO:0000256" key="2">
    <source>
        <dbReference type="ARBA" id="ARBA00022801"/>
    </source>
</evidence>
<feature type="region of interest" description="Disordered" evidence="6">
    <location>
        <begin position="250"/>
        <end position="273"/>
    </location>
</feature>
<comment type="caution">
    <text evidence="8">The sequence shown here is derived from an EMBL/GenBank/DDBJ whole genome shotgun (WGS) entry which is preliminary data.</text>
</comment>
<dbReference type="InterPro" id="IPR027417">
    <property type="entry name" value="P-loop_NTPase"/>
</dbReference>